<dbReference type="Gene3D" id="3.40.50.880">
    <property type="match status" value="1"/>
</dbReference>
<dbReference type="PROSITE" id="PS51273">
    <property type="entry name" value="GATASE_TYPE_1"/>
    <property type="match status" value="1"/>
</dbReference>
<evidence type="ECO:0000259" key="1">
    <source>
        <dbReference type="Pfam" id="PF00117"/>
    </source>
</evidence>
<proteinExistence type="predicted"/>
<dbReference type="PANTHER" id="PTHR42695:SF5">
    <property type="entry name" value="GLUTAMINE AMIDOTRANSFERASE YLR126C-RELATED"/>
    <property type="match status" value="1"/>
</dbReference>
<comment type="caution">
    <text evidence="2">The sequence shown here is derived from an EMBL/GenBank/DDBJ whole genome shotgun (WGS) entry which is preliminary data.</text>
</comment>
<dbReference type="InterPro" id="IPR017926">
    <property type="entry name" value="GATASE"/>
</dbReference>
<accession>A0A7V2F3U1</accession>
<evidence type="ECO:0000313" key="2">
    <source>
        <dbReference type="EMBL" id="HER44117.1"/>
    </source>
</evidence>
<reference evidence="2" key="1">
    <citation type="journal article" date="2020" name="mSystems">
        <title>Genome- and Community-Level Interaction Insights into Carbon Utilization and Element Cycling Functions of Hydrothermarchaeota in Hydrothermal Sediment.</title>
        <authorList>
            <person name="Zhou Z."/>
            <person name="Liu Y."/>
            <person name="Xu W."/>
            <person name="Pan J."/>
            <person name="Luo Z.H."/>
            <person name="Li M."/>
        </authorList>
    </citation>
    <scope>NUCLEOTIDE SEQUENCE [LARGE SCALE GENOMIC DNA]</scope>
    <source>
        <strain evidence="2">SpSt-1233</strain>
    </source>
</reference>
<keyword evidence="2" id="KW-0315">Glutamine amidotransferase</keyword>
<dbReference type="AlphaFoldDB" id="A0A7V2F3U1"/>
<feature type="domain" description="Glutamine amidotransferase" evidence="1">
    <location>
        <begin position="79"/>
        <end position="204"/>
    </location>
</feature>
<dbReference type="GO" id="GO:0005829">
    <property type="term" value="C:cytosol"/>
    <property type="evidence" value="ECO:0007669"/>
    <property type="project" value="TreeGrafter"/>
</dbReference>
<dbReference type="CDD" id="cd01741">
    <property type="entry name" value="GATase1_1"/>
    <property type="match status" value="1"/>
</dbReference>
<dbReference type="EMBL" id="DSEC01000473">
    <property type="protein sequence ID" value="HER44117.1"/>
    <property type="molecule type" value="Genomic_DNA"/>
</dbReference>
<dbReference type="PANTHER" id="PTHR42695">
    <property type="entry name" value="GLUTAMINE AMIDOTRANSFERASE YLR126C-RELATED"/>
    <property type="match status" value="1"/>
</dbReference>
<organism evidence="2">
    <name type="scientific">Eiseniibacteriota bacterium</name>
    <dbReference type="NCBI Taxonomy" id="2212470"/>
    <lineage>
        <taxon>Bacteria</taxon>
        <taxon>Candidatus Eiseniibacteriota</taxon>
    </lineage>
</organism>
<dbReference type="SUPFAM" id="SSF52317">
    <property type="entry name" value="Class I glutamine amidotransferase-like"/>
    <property type="match status" value="1"/>
</dbReference>
<sequence length="264" mass="29136">MERYRRRRAIVKILVHLVDVTDFTLPDGTASSDWFEDAFAALELYEKADLRIYDGTAGLLPAPGEVSRPGNAVVVTGSAGPVYEKKPWIGPLVDFLADAHRAGSWILGVCFGHHALAAALGGEVTENPRGREMGTVRIYLTEAGRASPLFRGFRSGDPVNLVHRTHVSKLPEGAERLAYNQMTPTQAFRSGRSFGYQPHPEMTPAILEQLVRMYGNVLIRREHFLDDAEHLENFVGTFGETPSSMRILENFVDMAAGRAEGDRG</sequence>
<gene>
    <name evidence="2" type="ORF">ENO08_06625</name>
</gene>
<protein>
    <submittedName>
        <fullName evidence="2">Type 1 glutamine amidotransferase</fullName>
    </submittedName>
</protein>
<dbReference type="Pfam" id="PF00117">
    <property type="entry name" value="GATase"/>
    <property type="match status" value="1"/>
</dbReference>
<dbReference type="Proteomes" id="UP000886069">
    <property type="component" value="Unassembled WGS sequence"/>
</dbReference>
<dbReference type="InterPro" id="IPR029062">
    <property type="entry name" value="Class_I_gatase-like"/>
</dbReference>
<dbReference type="InterPro" id="IPR044992">
    <property type="entry name" value="ChyE-like"/>
</dbReference>
<name>A0A7V2F3U1_UNCEI</name>